<reference evidence="1 2" key="1">
    <citation type="submission" date="2020-09" db="EMBL/GenBank/DDBJ databases">
        <title>Characterization and genome sequencing of Ruminiclostridium sp. nov. MA18.</title>
        <authorList>
            <person name="Rettenmaier R."/>
            <person name="Kowollik M.-L."/>
            <person name="Liebl W."/>
            <person name="Zverlov V."/>
        </authorList>
    </citation>
    <scope>NUCLEOTIDE SEQUENCE [LARGE SCALE GENOMIC DNA]</scope>
    <source>
        <strain evidence="1 2">MA18</strain>
    </source>
</reference>
<organism evidence="1 2">
    <name type="scientific">Ruminiclostridium herbifermentans</name>
    <dbReference type="NCBI Taxonomy" id="2488810"/>
    <lineage>
        <taxon>Bacteria</taxon>
        <taxon>Bacillati</taxon>
        <taxon>Bacillota</taxon>
        <taxon>Clostridia</taxon>
        <taxon>Eubacteriales</taxon>
        <taxon>Oscillospiraceae</taxon>
        <taxon>Ruminiclostridium</taxon>
    </lineage>
</organism>
<dbReference type="Proteomes" id="UP000306409">
    <property type="component" value="Chromosome"/>
</dbReference>
<proteinExistence type="predicted"/>
<evidence type="ECO:0008006" key="3">
    <source>
        <dbReference type="Google" id="ProtNLM"/>
    </source>
</evidence>
<protein>
    <recommendedName>
        <fullName evidence="3">General stress protein 17M-like domain-containing protein</fullName>
    </recommendedName>
</protein>
<dbReference type="AlphaFoldDB" id="A0A4U7JG20"/>
<dbReference type="OrthoDB" id="1957466at2"/>
<accession>A0A4U7JG20</accession>
<evidence type="ECO:0000313" key="1">
    <source>
        <dbReference type="EMBL" id="QNU68746.1"/>
    </source>
</evidence>
<dbReference type="KEGG" id="rher:EHE19_004460"/>
<dbReference type="EMBL" id="CP061336">
    <property type="protein sequence ID" value="QNU68746.1"/>
    <property type="molecule type" value="Genomic_DNA"/>
</dbReference>
<gene>
    <name evidence="1" type="ORF">EHE19_004460</name>
</gene>
<keyword evidence="2" id="KW-1185">Reference proteome</keyword>
<name>A0A4U7JG20_9FIRM</name>
<sequence>MGRFLEPSQVGGVVDTLKNSGIQRRDMIISSYDEEKFQSMMDDVKDNHINAVIKTDQDDPGQLQSFVNGVTSLTEDNGIVVYVKCARHKAQEVKSVMEQSGAEEVKIDDD</sequence>
<evidence type="ECO:0000313" key="2">
    <source>
        <dbReference type="Proteomes" id="UP000306409"/>
    </source>
</evidence>